<protein>
    <submittedName>
        <fullName evidence="2">Uncharacterized protein</fullName>
    </submittedName>
</protein>
<dbReference type="EMBL" id="JAEFBK010000010">
    <property type="protein sequence ID" value="KAG7558336.1"/>
    <property type="molecule type" value="Genomic_DNA"/>
</dbReference>
<name>A0A8T1ZGF4_9BRAS</name>
<gene>
    <name evidence="2" type="ORF">ISN45_Aa05g000050</name>
</gene>
<accession>A0A8T1ZGF4</accession>
<dbReference type="Proteomes" id="UP000694240">
    <property type="component" value="Chromosome 10"/>
</dbReference>
<dbReference type="AlphaFoldDB" id="A0A8T1ZGF4"/>
<sequence>MVLLLISLIRLQCESGWPGIHLMVPEYAKAVSEYLLGQYATEGTRDYSFWITYLKIGDQFPPSTIHEPFFWKGLPPVYLVIHRETFSQVTTKSLQPLPTNHNFTRVPICSDRNGN</sequence>
<evidence type="ECO:0000313" key="2">
    <source>
        <dbReference type="EMBL" id="KAG7558336.1"/>
    </source>
</evidence>
<organism evidence="2 3">
    <name type="scientific">Arabidopsis thaliana x Arabidopsis arenosa</name>
    <dbReference type="NCBI Taxonomy" id="1240361"/>
    <lineage>
        <taxon>Eukaryota</taxon>
        <taxon>Viridiplantae</taxon>
        <taxon>Streptophyta</taxon>
        <taxon>Embryophyta</taxon>
        <taxon>Tracheophyta</taxon>
        <taxon>Spermatophyta</taxon>
        <taxon>Magnoliopsida</taxon>
        <taxon>eudicotyledons</taxon>
        <taxon>Gunneridae</taxon>
        <taxon>Pentapetalae</taxon>
        <taxon>rosids</taxon>
        <taxon>malvids</taxon>
        <taxon>Brassicales</taxon>
        <taxon>Brassicaceae</taxon>
        <taxon>Camelineae</taxon>
        <taxon>Arabidopsis</taxon>
    </lineage>
</organism>
<proteinExistence type="predicted"/>
<reference evidence="2 3" key="1">
    <citation type="submission" date="2020-12" db="EMBL/GenBank/DDBJ databases">
        <title>Concerted genomic and epigenomic changes stabilize Arabidopsis allopolyploids.</title>
        <authorList>
            <person name="Chen Z."/>
        </authorList>
    </citation>
    <scope>NUCLEOTIDE SEQUENCE [LARGE SCALE GENOMIC DNA]</scope>
    <source>
        <strain evidence="2">Allo738</strain>
        <tissue evidence="2">Leaf</tissue>
    </source>
</reference>
<keyword evidence="1" id="KW-0732">Signal</keyword>
<feature type="chain" id="PRO_5035767900" evidence="1">
    <location>
        <begin position="17"/>
        <end position="115"/>
    </location>
</feature>
<keyword evidence="3" id="KW-1185">Reference proteome</keyword>
<evidence type="ECO:0000256" key="1">
    <source>
        <dbReference type="SAM" id="SignalP"/>
    </source>
</evidence>
<comment type="caution">
    <text evidence="2">The sequence shown here is derived from an EMBL/GenBank/DDBJ whole genome shotgun (WGS) entry which is preliminary data.</text>
</comment>
<evidence type="ECO:0000313" key="3">
    <source>
        <dbReference type="Proteomes" id="UP000694240"/>
    </source>
</evidence>
<feature type="signal peptide" evidence="1">
    <location>
        <begin position="1"/>
        <end position="16"/>
    </location>
</feature>